<reference evidence="3" key="1">
    <citation type="submission" date="2017-02" db="EMBL/GenBank/DDBJ databases">
        <title>Comparative genomics and description of representatives of a novel lineage of planctomycetes thriving in anoxic sediments.</title>
        <authorList>
            <person name="Spring S."/>
            <person name="Bunk B."/>
            <person name="Sproer C."/>
        </authorList>
    </citation>
    <scope>NUCLEOTIDE SEQUENCE [LARGE SCALE GENOMIC DNA]</scope>
    <source>
        <strain evidence="3">SM-Chi-D1</strain>
    </source>
</reference>
<feature type="signal peptide" evidence="1">
    <location>
        <begin position="1"/>
        <end position="18"/>
    </location>
</feature>
<dbReference type="GO" id="GO:0005975">
    <property type="term" value="P:carbohydrate metabolic process"/>
    <property type="evidence" value="ECO:0007669"/>
    <property type="project" value="InterPro"/>
</dbReference>
<dbReference type="RefSeq" id="WP_146683751.1">
    <property type="nucleotide sequence ID" value="NZ_CP019646.1"/>
</dbReference>
<protein>
    <submittedName>
        <fullName evidence="2">Uncharacterized protein</fullName>
    </submittedName>
</protein>
<keyword evidence="1" id="KW-0732">Signal</keyword>
<gene>
    <name evidence="2" type="ORF">SMSP2_01963</name>
</gene>
<dbReference type="AlphaFoldDB" id="A0A1Q2MH02"/>
<dbReference type="InterPro" id="IPR008928">
    <property type="entry name" value="6-hairpin_glycosidase_sf"/>
</dbReference>
<organism evidence="2 3">
    <name type="scientific">Limihaloglobus sulfuriphilus</name>
    <dbReference type="NCBI Taxonomy" id="1851148"/>
    <lineage>
        <taxon>Bacteria</taxon>
        <taxon>Pseudomonadati</taxon>
        <taxon>Planctomycetota</taxon>
        <taxon>Phycisphaerae</taxon>
        <taxon>Sedimentisphaerales</taxon>
        <taxon>Sedimentisphaeraceae</taxon>
        <taxon>Limihaloglobus</taxon>
    </lineage>
</organism>
<dbReference type="STRING" id="1851148.SMSP2_01963"/>
<dbReference type="KEGG" id="pbas:SMSP2_01963"/>
<sequence precursor="true">MLKKLVRSVFAVSFICLAACGCSSMDKASQLKVKDSFAQLEMPGRAKYTFVKDSQGSWSWDKVYAWSDKKQEFVPAYTTEDGNFLSADKKGNFDFKADSIKVIEQADKEGLEFSGAAGKDSLVEWKVSFTADKSLQVPFVKISADFKYGSEVKLDDMPYISLNTVCKGDETSRMANIMGYFQGYEDRTILLEQGFPAVWTLSDIDGKTFSTAAIVDTNQKAKNGELVKKAFYLGRTNKSMPSSSKFVFRNVSTEKVSAGDHGSISVELRHSAGQDWLEFYRSSWPEIISRLCHPEDLEFWAKNWQQCAEGLMDDYKDPNNYIYTPGLGYAIGSGGPHIHWFVATQFVHGILYYSWATDDRENYGFFVNRMKECDIHKWWVGPEETDGLMWGKNFPDGGVQPQGNMWQMLNFGAYPVWNIYRITGDEYYGKFFYRYMDYIMDEVVTNGTFGEWWDVNKKKWVFWRDGGFHDSRPSDHLDFPGALAVYTYLCFQAYHDSGNEKYRDSALGYVEHINSFLDDPARLYTIAPDTKTNGFAFAMMSNIEMYKLTKKPVYLDNAEEWAYNMLVMYFLQNEQYGNEVGLARAGGQGKGEFVCIPTFETMQPINLLSNLLKYRVSDTFLKFMSIADRRYLNAFGVNHPNYKTVQHWGTFGDGRPWEEFLYLPLEVIPRGSDPATYMGGAPMMLNTMLHATHECSDDEVTVILTDAGSTSLDIKTRRNVIIYNPTRTKRTFTVKFKGLEQGNYSLIGPGGRETVSSSRLKSGLEFTLESQDWGRVFMEKQK</sequence>
<evidence type="ECO:0000313" key="2">
    <source>
        <dbReference type="EMBL" id="AQQ71587.1"/>
    </source>
</evidence>
<proteinExistence type="predicted"/>
<evidence type="ECO:0000313" key="3">
    <source>
        <dbReference type="Proteomes" id="UP000188181"/>
    </source>
</evidence>
<evidence type="ECO:0000256" key="1">
    <source>
        <dbReference type="SAM" id="SignalP"/>
    </source>
</evidence>
<dbReference type="PROSITE" id="PS51257">
    <property type="entry name" value="PROKAR_LIPOPROTEIN"/>
    <property type="match status" value="1"/>
</dbReference>
<feature type="chain" id="PRO_5012953153" evidence="1">
    <location>
        <begin position="19"/>
        <end position="782"/>
    </location>
</feature>
<dbReference type="Proteomes" id="UP000188181">
    <property type="component" value="Chromosome"/>
</dbReference>
<name>A0A1Q2MH02_9BACT</name>
<dbReference type="EMBL" id="CP019646">
    <property type="protein sequence ID" value="AQQ71587.1"/>
    <property type="molecule type" value="Genomic_DNA"/>
</dbReference>
<dbReference type="SUPFAM" id="SSF48208">
    <property type="entry name" value="Six-hairpin glycosidases"/>
    <property type="match status" value="1"/>
</dbReference>
<accession>A0A1Q2MH02</accession>
<keyword evidence="3" id="KW-1185">Reference proteome</keyword>